<dbReference type="EMBL" id="LGUC01000001">
    <property type="protein sequence ID" value="KPN29775.1"/>
    <property type="molecule type" value="Genomic_DNA"/>
</dbReference>
<evidence type="ECO:0000256" key="1">
    <source>
        <dbReference type="SAM" id="MobiDB-lite"/>
    </source>
</evidence>
<dbReference type="AlphaFoldDB" id="A0A0P7GW55"/>
<dbReference type="SUPFAM" id="SSF51905">
    <property type="entry name" value="FAD/NAD(P)-binding domain"/>
    <property type="match status" value="1"/>
</dbReference>
<keyword evidence="4" id="KW-1185">Reference proteome</keyword>
<dbReference type="Pfam" id="PF01494">
    <property type="entry name" value="FAD_binding_3"/>
    <property type="match status" value="1"/>
</dbReference>
<accession>A0A0P7GW55</accession>
<name>A0A0P7GW55_9EURY</name>
<dbReference type="Proteomes" id="UP000050535">
    <property type="component" value="Unassembled WGS sequence"/>
</dbReference>
<dbReference type="InterPro" id="IPR036188">
    <property type="entry name" value="FAD/NAD-bd_sf"/>
</dbReference>
<reference evidence="4" key="1">
    <citation type="submission" date="2013-11" db="EMBL/GenBank/DDBJ databases">
        <authorList>
            <person name="Hoang H.T."/>
            <person name="Killian M.L."/>
            <person name="Madson D.M."/>
            <person name="Arruda P.H.E."/>
            <person name="Sun D."/>
            <person name="Schwartz K.J."/>
            <person name="Yoon K."/>
        </authorList>
    </citation>
    <scope>NUCLEOTIDE SEQUENCE [LARGE SCALE GENOMIC DNA]</scope>
    <source>
        <strain evidence="4">CDK2</strain>
    </source>
</reference>
<dbReference type="Gene3D" id="3.50.50.60">
    <property type="entry name" value="FAD/NAD(P)-binding domain"/>
    <property type="match status" value="1"/>
</dbReference>
<dbReference type="InterPro" id="IPR002938">
    <property type="entry name" value="FAD-bd"/>
</dbReference>
<dbReference type="InterPro" id="IPR051704">
    <property type="entry name" value="FAD_aromatic-hydroxylase"/>
</dbReference>
<evidence type="ECO:0000313" key="3">
    <source>
        <dbReference type="EMBL" id="KPN29775.1"/>
    </source>
</evidence>
<dbReference type="PANTHER" id="PTHR46865">
    <property type="entry name" value="OXIDOREDUCTASE-RELATED"/>
    <property type="match status" value="1"/>
</dbReference>
<proteinExistence type="predicted"/>
<evidence type="ECO:0000259" key="2">
    <source>
        <dbReference type="Pfam" id="PF01494"/>
    </source>
</evidence>
<feature type="compositionally biased region" description="Polar residues" evidence="1">
    <location>
        <begin position="213"/>
        <end position="240"/>
    </location>
</feature>
<comment type="caution">
    <text evidence="3">The sequence shown here is derived from an EMBL/GenBank/DDBJ whole genome shotgun (WGS) entry which is preliminary data.</text>
</comment>
<dbReference type="GO" id="GO:0071949">
    <property type="term" value="F:FAD binding"/>
    <property type="evidence" value="ECO:0007669"/>
    <property type="project" value="InterPro"/>
</dbReference>
<feature type="domain" description="FAD-binding" evidence="2">
    <location>
        <begin position="15"/>
        <end position="235"/>
    </location>
</feature>
<dbReference type="RefSeq" id="WP_054582975.1">
    <property type="nucleotide sequence ID" value="NZ_LGUC01000001.1"/>
</dbReference>
<gene>
    <name evidence="3" type="ORF">SY89_00493</name>
</gene>
<organism evidence="3 4">
    <name type="scientific">Halolamina pelagica</name>
    <dbReference type="NCBI Taxonomy" id="699431"/>
    <lineage>
        <taxon>Archaea</taxon>
        <taxon>Methanobacteriati</taxon>
        <taxon>Methanobacteriota</taxon>
        <taxon>Stenosarchaea group</taxon>
        <taxon>Halobacteria</taxon>
        <taxon>Halobacteriales</taxon>
        <taxon>Haloferacaceae</taxon>
    </lineage>
</organism>
<evidence type="ECO:0000313" key="4">
    <source>
        <dbReference type="Proteomes" id="UP000050535"/>
    </source>
</evidence>
<sequence length="268" mass="28806">MGANCDDTMAPTEASDVLIVGGGLAGLTLANYLSRQGREPLIVERAPEWRGGGYGIGLWADGIDVLDEIDRLETVRERAADPSAFEVRSSDRSVLTRTRVPTEETLLLAVHRGDLHAALRESVPDDWVRMGTEPARIEEHADGVDVTFDDGTGGTFDLVVGADGVHSTVREQCFADWTLAERDTYVWSLWAPQDVDLESDMVSVWGRVARGSSPASATAWGSTSPRDWTHVPTTPATNSADRPPRSAGNCPTCSPAPTTSRSSIACAR</sequence>
<dbReference type="PANTHER" id="PTHR46865:SF8">
    <property type="entry name" value="POSSIBLE OXIDOREDUCTASE"/>
    <property type="match status" value="1"/>
</dbReference>
<feature type="region of interest" description="Disordered" evidence="1">
    <location>
        <begin position="212"/>
        <end position="268"/>
    </location>
</feature>
<feature type="compositionally biased region" description="Polar residues" evidence="1">
    <location>
        <begin position="249"/>
        <end position="268"/>
    </location>
</feature>
<dbReference type="PRINTS" id="PR00420">
    <property type="entry name" value="RNGMNOXGNASE"/>
</dbReference>
<dbReference type="STRING" id="699431.SY89_00493"/>
<protein>
    <submittedName>
        <fullName evidence="3">Salicylate hydroxylase</fullName>
    </submittedName>
</protein>